<dbReference type="AlphaFoldDB" id="A0A7V1LNP6"/>
<evidence type="ECO:0000313" key="1">
    <source>
        <dbReference type="EMBL" id="HED11291.1"/>
    </source>
</evidence>
<reference evidence="1" key="1">
    <citation type="journal article" date="2020" name="mSystems">
        <title>Genome- and Community-Level Interaction Insights into Carbon Utilization and Element Cycling Functions of Hydrothermarchaeota in Hydrothermal Sediment.</title>
        <authorList>
            <person name="Zhou Z."/>
            <person name="Liu Y."/>
            <person name="Xu W."/>
            <person name="Pan J."/>
            <person name="Luo Z.H."/>
            <person name="Li M."/>
        </authorList>
    </citation>
    <scope>NUCLEOTIDE SEQUENCE [LARGE SCALE GENOMIC DNA]</scope>
    <source>
        <strain evidence="1">HyVt-456</strain>
    </source>
</reference>
<evidence type="ECO:0008006" key="2">
    <source>
        <dbReference type="Google" id="ProtNLM"/>
    </source>
</evidence>
<dbReference type="Proteomes" id="UP000886005">
    <property type="component" value="Unassembled WGS sequence"/>
</dbReference>
<protein>
    <recommendedName>
        <fullName evidence="2">SRPBCC family protein</fullName>
    </recommendedName>
</protein>
<organism evidence="1">
    <name type="scientific">Caldithrix abyssi</name>
    <dbReference type="NCBI Taxonomy" id="187145"/>
    <lineage>
        <taxon>Bacteria</taxon>
        <taxon>Pseudomonadati</taxon>
        <taxon>Calditrichota</taxon>
        <taxon>Calditrichia</taxon>
        <taxon>Calditrichales</taxon>
        <taxon>Calditrichaceae</taxon>
        <taxon>Caldithrix</taxon>
    </lineage>
</organism>
<gene>
    <name evidence="1" type="ORF">ENJ10_11435</name>
</gene>
<sequence>MKALLTITLVLLTAWLAVLGRALYLPADVTYESQITIEAPLAVVWNTLTRLEDQDNWLTDKKILYNFDNTSRQVQWNLQGKTLLINQQVRIREAARAIDFLQIGHEKYSLLENFNETMQLRELPDGSTEVRWSYQYRIPELIPRLVDSRENSTLFKDSLQRNIRALKRYIVE</sequence>
<dbReference type="Pfam" id="PF10604">
    <property type="entry name" value="Polyketide_cyc2"/>
    <property type="match status" value="1"/>
</dbReference>
<proteinExistence type="predicted"/>
<dbReference type="SUPFAM" id="SSF55961">
    <property type="entry name" value="Bet v1-like"/>
    <property type="match status" value="1"/>
</dbReference>
<dbReference type="EMBL" id="DRLD01000316">
    <property type="protein sequence ID" value="HED11291.1"/>
    <property type="molecule type" value="Genomic_DNA"/>
</dbReference>
<comment type="caution">
    <text evidence="1">The sequence shown here is derived from an EMBL/GenBank/DDBJ whole genome shotgun (WGS) entry which is preliminary data.</text>
</comment>
<dbReference type="InterPro" id="IPR019587">
    <property type="entry name" value="Polyketide_cyclase/dehydratase"/>
</dbReference>
<dbReference type="InterPro" id="IPR023393">
    <property type="entry name" value="START-like_dom_sf"/>
</dbReference>
<dbReference type="Gene3D" id="3.30.530.20">
    <property type="match status" value="1"/>
</dbReference>
<name>A0A7V1LNP6_CALAY</name>
<accession>A0A7V1LNP6</accession>